<sequence>MVDYKVKMFENKKIIMQWLGESILKWVIYLLMLYSFVEHDNFLTIIFLILIFIITLIFNILRKRCIIFNIFKKDNAREAMILPYIGMVLCTLFAAYARYKMIEKNVFYVIFIILSLCYMFWQYKKFIES</sequence>
<dbReference type="EMBL" id="QMAP01000019">
    <property type="protein sequence ID" value="RXI44297.1"/>
    <property type="molecule type" value="Genomic_DNA"/>
</dbReference>
<comment type="caution">
    <text evidence="2">The sequence shown here is derived from an EMBL/GenBank/DDBJ whole genome shotgun (WGS) entry which is preliminary data.</text>
</comment>
<keyword evidence="1" id="KW-0812">Transmembrane</keyword>
<proteinExistence type="predicted"/>
<evidence type="ECO:0000313" key="3">
    <source>
        <dbReference type="Proteomes" id="UP000290921"/>
    </source>
</evidence>
<reference evidence="2 3" key="1">
    <citation type="submission" date="2018-06" db="EMBL/GenBank/DDBJ databases">
        <title>Genome conservation of Clostridium tetani.</title>
        <authorList>
            <person name="Bruggemann H."/>
            <person name="Popoff M.R."/>
        </authorList>
    </citation>
    <scope>NUCLEOTIDE SEQUENCE [LARGE SCALE GENOMIC DNA]</scope>
    <source>
        <strain evidence="2 3">2017.061</strain>
    </source>
</reference>
<gene>
    <name evidence="2" type="ORF">DP130_13565</name>
</gene>
<keyword evidence="1" id="KW-1133">Transmembrane helix</keyword>
<feature type="transmembrane region" description="Helical" evidence="1">
    <location>
        <begin position="105"/>
        <end position="121"/>
    </location>
</feature>
<keyword evidence="1" id="KW-0472">Membrane</keyword>
<protein>
    <submittedName>
        <fullName evidence="2">Uncharacterized protein</fullName>
    </submittedName>
</protein>
<feature type="transmembrane region" description="Helical" evidence="1">
    <location>
        <begin position="42"/>
        <end position="61"/>
    </location>
</feature>
<dbReference type="Proteomes" id="UP000290921">
    <property type="component" value="Unassembled WGS sequence"/>
</dbReference>
<evidence type="ECO:0000313" key="2">
    <source>
        <dbReference type="EMBL" id="RXI44297.1"/>
    </source>
</evidence>
<feature type="transmembrane region" description="Helical" evidence="1">
    <location>
        <begin position="81"/>
        <end position="99"/>
    </location>
</feature>
<evidence type="ECO:0000256" key="1">
    <source>
        <dbReference type="SAM" id="Phobius"/>
    </source>
</evidence>
<organism evidence="2 3">
    <name type="scientific">Clostridium tetani</name>
    <dbReference type="NCBI Taxonomy" id="1513"/>
    <lineage>
        <taxon>Bacteria</taxon>
        <taxon>Bacillati</taxon>
        <taxon>Bacillota</taxon>
        <taxon>Clostridia</taxon>
        <taxon>Eubacteriales</taxon>
        <taxon>Clostridiaceae</taxon>
        <taxon>Clostridium</taxon>
    </lineage>
</organism>
<name>A0A4Q0V9R3_CLOTA</name>
<feature type="transmembrane region" description="Helical" evidence="1">
    <location>
        <begin position="15"/>
        <end position="36"/>
    </location>
</feature>
<dbReference type="AlphaFoldDB" id="A0A4Q0V9R3"/>
<accession>A0A4Q0V9R3</accession>